<name>A0A3A9ZYN2_9ACTN</name>
<protein>
    <submittedName>
        <fullName evidence="2">Uncharacterized protein</fullName>
    </submittedName>
</protein>
<organism evidence="2 3">
    <name type="scientific">Micromonospora costi</name>
    <dbReference type="NCBI Taxonomy" id="1530042"/>
    <lineage>
        <taxon>Bacteria</taxon>
        <taxon>Bacillati</taxon>
        <taxon>Actinomycetota</taxon>
        <taxon>Actinomycetes</taxon>
        <taxon>Micromonosporales</taxon>
        <taxon>Micromonosporaceae</taxon>
        <taxon>Micromonospora</taxon>
    </lineage>
</organism>
<dbReference type="AlphaFoldDB" id="A0A3A9ZYN2"/>
<dbReference type="EMBL" id="RBAN01000004">
    <property type="protein sequence ID" value="RKN52546.1"/>
    <property type="molecule type" value="Genomic_DNA"/>
</dbReference>
<accession>A0A3A9ZYN2</accession>
<sequence>MPLLPLRPIPYEEAVMSSHPLVPIARTRVKLVVCAALTAVAVTAGLPGWTVAALALTCLAIPLAVVLAGGGPLLRRLLLPAPRPRAASGLAHTQEERERFVT</sequence>
<gene>
    <name evidence="2" type="ORF">D7193_21960</name>
</gene>
<reference evidence="2 3" key="1">
    <citation type="journal article" date="2015" name="Int. J. Syst. Evol. Microbiol.">
        <title>Micromonospora costi sp. nov., isolated from a leaf of Costus speciosus.</title>
        <authorList>
            <person name="Thawai C."/>
        </authorList>
    </citation>
    <scope>NUCLEOTIDE SEQUENCE [LARGE SCALE GENOMIC DNA]</scope>
    <source>
        <strain evidence="2 3">CS1-12</strain>
    </source>
</reference>
<feature type="transmembrane region" description="Helical" evidence="1">
    <location>
        <begin position="52"/>
        <end position="74"/>
    </location>
</feature>
<keyword evidence="3" id="KW-1185">Reference proteome</keyword>
<evidence type="ECO:0000256" key="1">
    <source>
        <dbReference type="SAM" id="Phobius"/>
    </source>
</evidence>
<feature type="transmembrane region" description="Helical" evidence="1">
    <location>
        <begin position="29"/>
        <end position="46"/>
    </location>
</feature>
<evidence type="ECO:0000313" key="3">
    <source>
        <dbReference type="Proteomes" id="UP000279968"/>
    </source>
</evidence>
<keyword evidence="1" id="KW-0812">Transmembrane</keyword>
<keyword evidence="1" id="KW-1133">Transmembrane helix</keyword>
<keyword evidence="1" id="KW-0472">Membrane</keyword>
<evidence type="ECO:0000313" key="2">
    <source>
        <dbReference type="EMBL" id="RKN52546.1"/>
    </source>
</evidence>
<comment type="caution">
    <text evidence="2">The sequence shown here is derived from an EMBL/GenBank/DDBJ whole genome shotgun (WGS) entry which is preliminary data.</text>
</comment>
<proteinExistence type="predicted"/>
<dbReference type="Proteomes" id="UP000279968">
    <property type="component" value="Unassembled WGS sequence"/>
</dbReference>